<feature type="domain" description="6-phosphogluconate dehydrogenase C-terminal" evidence="10">
    <location>
        <begin position="180"/>
        <end position="472"/>
    </location>
</feature>
<dbReference type="GO" id="GO:0004616">
    <property type="term" value="F:phosphogluconate dehydrogenase (decarboxylating) activity"/>
    <property type="evidence" value="ECO:0007669"/>
    <property type="project" value="UniProtKB-EC"/>
</dbReference>
<evidence type="ECO:0000259" key="10">
    <source>
        <dbReference type="SMART" id="SM01350"/>
    </source>
</evidence>
<evidence type="ECO:0000313" key="12">
    <source>
        <dbReference type="Proteomes" id="UP000263232"/>
    </source>
</evidence>
<dbReference type="PRINTS" id="PR00076">
    <property type="entry name" value="6PGDHDRGNASE"/>
</dbReference>
<dbReference type="Gene3D" id="1.20.5.320">
    <property type="entry name" value="6-Phosphogluconate Dehydrogenase, domain 3"/>
    <property type="match status" value="1"/>
</dbReference>
<dbReference type="PROSITE" id="PS00461">
    <property type="entry name" value="6PGD"/>
    <property type="match status" value="1"/>
</dbReference>
<dbReference type="Gene3D" id="3.40.50.720">
    <property type="entry name" value="NAD(P)-binding Rossmann-like Domain"/>
    <property type="match status" value="1"/>
</dbReference>
<comment type="catalytic activity">
    <reaction evidence="5 9">
        <text>6-phospho-D-gluconate + NADP(+) = D-ribulose 5-phosphate + CO2 + NADPH</text>
        <dbReference type="Rhea" id="RHEA:10116"/>
        <dbReference type="ChEBI" id="CHEBI:16526"/>
        <dbReference type="ChEBI" id="CHEBI:57783"/>
        <dbReference type="ChEBI" id="CHEBI:58121"/>
        <dbReference type="ChEBI" id="CHEBI:58349"/>
        <dbReference type="ChEBI" id="CHEBI:58759"/>
        <dbReference type="EC" id="1.1.1.44"/>
    </reaction>
</comment>
<dbReference type="SUPFAM" id="SSF48179">
    <property type="entry name" value="6-phosphogluconate dehydrogenase C-terminal domain-like"/>
    <property type="match status" value="1"/>
</dbReference>
<dbReference type="NCBIfam" id="TIGR00873">
    <property type="entry name" value="gnd"/>
    <property type="match status" value="1"/>
</dbReference>
<dbReference type="InterPro" id="IPR008927">
    <property type="entry name" value="6-PGluconate_DH-like_C_sf"/>
</dbReference>
<dbReference type="Pfam" id="PF00393">
    <property type="entry name" value="6PGD"/>
    <property type="match status" value="1"/>
</dbReference>
<dbReference type="PANTHER" id="PTHR11811">
    <property type="entry name" value="6-PHOSPHOGLUCONATE DEHYDROGENASE"/>
    <property type="match status" value="1"/>
</dbReference>
<feature type="binding site" description="in other chain" evidence="7">
    <location>
        <position position="192"/>
    </location>
    <ligand>
        <name>substrate</name>
        <note>ligand shared between dimeric partners</note>
    </ligand>
</feature>
<sequence>MSKQQIGVVGMAVMGRNIALNIESRGYSVALYNRTGSRTEEVLAENPDKNLKGTFSIEEFVDSLEKPRKILLMVQAGRGTDATIENLLPHLDEGDILIDGGNTFFQDTIRRNEYLADSGINFIGTGISGGEEGARFGPSIMPGGQEDAYELVKDILEAISAKAEEDGEPCVTYIGPDGAGHYVKMVHNGIEYGDMQLIAESYDIMHRGLGMSAQEIGKIFQEWNEGVLDSFLMEISAQILQTDDPETGKPMVEVIMDKAGNKGTGKWTSQSALDLGEPLTLITESVFARYISAQKDARVRASQIIPAMEVKLSFNEEEKQAFIQDLHDALYFSKIMSYAQGFAQLRSASEEHEWNLPYGEIAKIWRAGCIIRAKFLQNITNAYEKNPDLENLMLDEYFLEIIQANHGAVRRVVSQAIQAGIPVPTYQAAIAYYDSYRSEVLPANMIQAQRDFFGAHTYERVDKEGVYHFLWNEGKEVQIED</sequence>
<evidence type="ECO:0000256" key="7">
    <source>
        <dbReference type="PIRSR" id="PIRSR000109-2"/>
    </source>
</evidence>
<dbReference type="GO" id="GO:0006098">
    <property type="term" value="P:pentose-phosphate shunt"/>
    <property type="evidence" value="ECO:0007669"/>
    <property type="project" value="UniProtKB-UniPathway"/>
</dbReference>
<dbReference type="FunFam" id="1.10.1040.10:FF:000002">
    <property type="entry name" value="6-phosphogluconate dehydrogenase, decarboxylating"/>
    <property type="match status" value="1"/>
</dbReference>
<dbReference type="SUPFAM" id="SSF51735">
    <property type="entry name" value="NAD(P)-binding Rossmann-fold domains"/>
    <property type="match status" value="1"/>
</dbReference>
<feature type="binding site" description="in other chain" evidence="7">
    <location>
        <begin position="128"/>
        <end position="130"/>
    </location>
    <ligand>
        <name>substrate</name>
        <note>ligand shared between dimeric partners</note>
    </ligand>
</feature>
<feature type="active site" description="Proton donor" evidence="6">
    <location>
        <position position="191"/>
    </location>
</feature>
<comment type="pathway">
    <text evidence="5 9">Carbohydrate degradation; pentose phosphate pathway; D-ribulose 5-phosphate from D-glucose 6-phosphate (oxidative stage): step 3/3.</text>
</comment>
<dbReference type="InterPro" id="IPR036291">
    <property type="entry name" value="NAD(P)-bd_dom_sf"/>
</dbReference>
<feature type="binding site" description="in other chain" evidence="7">
    <location>
        <position position="262"/>
    </location>
    <ligand>
        <name>substrate</name>
        <note>ligand shared between dimeric partners</note>
    </ligand>
</feature>
<dbReference type="InterPro" id="IPR006183">
    <property type="entry name" value="Pgluconate_DH"/>
</dbReference>
<name>A0A347WLC9_9LACT</name>
<keyword evidence="12" id="KW-1185">Reference proteome</keyword>
<evidence type="ECO:0000256" key="2">
    <source>
        <dbReference type="ARBA" id="ARBA00011738"/>
    </source>
</evidence>
<dbReference type="AlphaFoldDB" id="A0A347WLC9"/>
<dbReference type="GO" id="GO:0050661">
    <property type="term" value="F:NADP binding"/>
    <property type="evidence" value="ECO:0007669"/>
    <property type="project" value="InterPro"/>
</dbReference>
<keyword evidence="3 5" id="KW-0560">Oxidoreductase</keyword>
<evidence type="ECO:0000256" key="8">
    <source>
        <dbReference type="PIRSR" id="PIRSR000109-3"/>
    </source>
</evidence>
<reference evidence="11 12" key="1">
    <citation type="submission" date="2017-09" db="EMBL/GenBank/DDBJ databases">
        <title>Complete genome sequence of Oxytococcus suis strain ZY16052.</title>
        <authorList>
            <person name="Li F."/>
        </authorList>
    </citation>
    <scope>NUCLEOTIDE SEQUENCE [LARGE SCALE GENOMIC DNA]</scope>
    <source>
        <strain evidence="11 12">ZY16052</strain>
    </source>
</reference>
<feature type="binding site" description="in other chain" evidence="7">
    <location>
        <position position="102"/>
    </location>
    <ligand>
        <name>substrate</name>
        <note>ligand shared between dimeric partners</note>
    </ligand>
</feature>
<dbReference type="EC" id="1.1.1.44" evidence="5 9"/>
<dbReference type="InterPro" id="IPR006184">
    <property type="entry name" value="6PGdom_BS"/>
</dbReference>
<comment type="function">
    <text evidence="5">Catalyzes the oxidative decarboxylation of 6-phosphogluconate to ribulose 5-phosphate and CO(2), with concomitant reduction of NADP to NADPH.</text>
</comment>
<gene>
    <name evidence="11" type="ORF">CL176_07675</name>
</gene>
<feature type="binding site" description="in other chain" evidence="7">
    <location>
        <position position="289"/>
    </location>
    <ligand>
        <name>substrate</name>
        <note>ligand shared between dimeric partners</note>
    </ligand>
</feature>
<evidence type="ECO:0000256" key="9">
    <source>
        <dbReference type="RuleBase" id="RU000485"/>
    </source>
</evidence>
<dbReference type="GO" id="GO:0019521">
    <property type="term" value="P:D-gluconate metabolic process"/>
    <property type="evidence" value="ECO:0007669"/>
    <property type="project" value="UniProtKB-KW"/>
</dbReference>
<dbReference type="Pfam" id="PF03446">
    <property type="entry name" value="NAD_binding_2"/>
    <property type="match status" value="1"/>
</dbReference>
<accession>A0A347WLC9</accession>
<dbReference type="InterPro" id="IPR006115">
    <property type="entry name" value="6PGDH_NADP-bd"/>
</dbReference>
<feature type="binding site" evidence="7">
    <location>
        <position position="450"/>
    </location>
    <ligand>
        <name>substrate</name>
        <note>ligand shared between dimeric partners</note>
    </ligand>
</feature>
<dbReference type="EMBL" id="CP023434">
    <property type="protein sequence ID" value="AXY25886.1"/>
    <property type="molecule type" value="Genomic_DNA"/>
</dbReference>
<protein>
    <recommendedName>
        <fullName evidence="5 9">6-phosphogluconate dehydrogenase, decarboxylating</fullName>
        <ecNumber evidence="5 9">1.1.1.44</ecNumber>
    </recommendedName>
</protein>
<evidence type="ECO:0000256" key="4">
    <source>
        <dbReference type="ARBA" id="ARBA00023064"/>
    </source>
</evidence>
<dbReference type="SMART" id="SM01350">
    <property type="entry name" value="6PGD"/>
    <property type="match status" value="1"/>
</dbReference>
<evidence type="ECO:0000256" key="1">
    <source>
        <dbReference type="ARBA" id="ARBA00008419"/>
    </source>
</evidence>
<proteinExistence type="inferred from homology"/>
<feature type="binding site" evidence="7">
    <location>
        <position position="456"/>
    </location>
    <ligand>
        <name>substrate</name>
        <note>ligand shared between dimeric partners</note>
    </ligand>
</feature>
<feature type="binding site" evidence="8">
    <location>
        <begin position="10"/>
        <end position="15"/>
    </location>
    <ligand>
        <name>NADP(+)</name>
        <dbReference type="ChEBI" id="CHEBI:58349"/>
    </ligand>
</feature>
<evidence type="ECO:0000256" key="3">
    <source>
        <dbReference type="ARBA" id="ARBA00023002"/>
    </source>
</evidence>
<feature type="binding site" description="in other chain" evidence="7">
    <location>
        <begin position="187"/>
        <end position="188"/>
    </location>
    <ligand>
        <name>substrate</name>
        <note>ligand shared between dimeric partners</note>
    </ligand>
</feature>
<comment type="subunit">
    <text evidence="2 5">Homodimer.</text>
</comment>
<feature type="binding site" evidence="8">
    <location>
        <begin position="33"/>
        <end position="35"/>
    </location>
    <ligand>
        <name>NADP(+)</name>
        <dbReference type="ChEBI" id="CHEBI:58349"/>
    </ligand>
</feature>
<feature type="binding site" evidence="8">
    <location>
        <begin position="74"/>
        <end position="76"/>
    </location>
    <ligand>
        <name>NADP(+)</name>
        <dbReference type="ChEBI" id="CHEBI:58349"/>
    </ligand>
</feature>
<keyword evidence="5 9" id="KW-0521">NADP</keyword>
<comment type="similarity">
    <text evidence="1 5 9">Belongs to the 6-phosphogluconate dehydrogenase family.</text>
</comment>
<dbReference type="InterPro" id="IPR006113">
    <property type="entry name" value="6PGDH_Gnd/GntZ"/>
</dbReference>
<dbReference type="PIRSF" id="PIRSF000109">
    <property type="entry name" value="6PGD"/>
    <property type="match status" value="1"/>
</dbReference>
<keyword evidence="5 9" id="KW-0570">Pentose shunt</keyword>
<dbReference type="InterPro" id="IPR013328">
    <property type="entry name" value="6PGD_dom2"/>
</dbReference>
<dbReference type="Gene3D" id="1.10.1040.10">
    <property type="entry name" value="N-(1-d-carboxylethyl)-l-norvaline Dehydrogenase, domain 2"/>
    <property type="match status" value="1"/>
</dbReference>
<dbReference type="FunFam" id="3.40.50.720:FF:000007">
    <property type="entry name" value="6-phosphogluconate dehydrogenase, decarboxylating"/>
    <property type="match status" value="1"/>
</dbReference>
<dbReference type="UniPathway" id="UPA00115">
    <property type="reaction ID" value="UER00410"/>
</dbReference>
<organism evidence="11 12">
    <name type="scientific">Suicoccus acidiformans</name>
    <dbReference type="NCBI Taxonomy" id="2036206"/>
    <lineage>
        <taxon>Bacteria</taxon>
        <taxon>Bacillati</taxon>
        <taxon>Bacillota</taxon>
        <taxon>Bacilli</taxon>
        <taxon>Lactobacillales</taxon>
        <taxon>Aerococcaceae</taxon>
        <taxon>Suicoccus</taxon>
    </lineage>
</organism>
<evidence type="ECO:0000313" key="11">
    <source>
        <dbReference type="EMBL" id="AXY25886.1"/>
    </source>
</evidence>
<dbReference type="NCBIfam" id="NF006765">
    <property type="entry name" value="PRK09287.1"/>
    <property type="match status" value="1"/>
</dbReference>
<dbReference type="KEGG" id="abae:CL176_07675"/>
<dbReference type="OrthoDB" id="9804542at2"/>
<feature type="active site" description="Proton acceptor" evidence="6">
    <location>
        <position position="184"/>
    </location>
</feature>
<keyword evidence="4 9" id="KW-0311">Gluconate utilization</keyword>
<evidence type="ECO:0000256" key="5">
    <source>
        <dbReference type="PIRNR" id="PIRNR000109"/>
    </source>
</evidence>
<dbReference type="InterPro" id="IPR006114">
    <property type="entry name" value="6PGDH_C"/>
</dbReference>
<dbReference type="Proteomes" id="UP000263232">
    <property type="component" value="Chromosome"/>
</dbReference>
<dbReference type="FunFam" id="1.20.5.320:FF:000001">
    <property type="entry name" value="6-phosphogluconate dehydrogenase, decarboxylating"/>
    <property type="match status" value="1"/>
</dbReference>
<feature type="binding site" evidence="8">
    <location>
        <position position="102"/>
    </location>
    <ligand>
        <name>NADP(+)</name>
        <dbReference type="ChEBI" id="CHEBI:58349"/>
    </ligand>
</feature>
<dbReference type="RefSeq" id="WP_118990786.1">
    <property type="nucleotide sequence ID" value="NZ_CP023434.1"/>
</dbReference>
<evidence type="ECO:0000256" key="6">
    <source>
        <dbReference type="PIRSR" id="PIRSR000109-1"/>
    </source>
</evidence>